<evidence type="ECO:0000313" key="3">
    <source>
        <dbReference type="Proteomes" id="UP000006454"/>
    </source>
</evidence>
<organism evidence="2 3">
    <name type="scientific">Fusobacterium vincentii ATCC 49256</name>
    <dbReference type="NCBI Taxonomy" id="209882"/>
    <lineage>
        <taxon>Bacteria</taxon>
        <taxon>Fusobacteriati</taxon>
        <taxon>Fusobacteriota</taxon>
        <taxon>Fusobacteriia</taxon>
        <taxon>Fusobacteriales</taxon>
        <taxon>Fusobacteriaceae</taxon>
        <taxon>Fusobacterium</taxon>
    </lineage>
</organism>
<comment type="caution">
    <text evidence="2">The sequence shown here is derived from an EMBL/GenBank/DDBJ whole genome shotgun (WGS) entry which is preliminary data.</text>
</comment>
<evidence type="ECO:0000313" key="2">
    <source>
        <dbReference type="EMBL" id="EAA25186.1"/>
    </source>
</evidence>
<evidence type="ECO:0000256" key="1">
    <source>
        <dbReference type="SAM" id="MobiDB-lite"/>
    </source>
</evidence>
<reference evidence="2 3" key="1">
    <citation type="journal article" date="2003" name="Genome Res.">
        <title>Genome analysis of F. nucleatum sub spp vincentii and its comparison with the genome of F. nucleatum ATCC 25586.</title>
        <authorList>
            <person name="Kapatral V."/>
            <person name="Ivanova N."/>
            <person name="Anderson I."/>
            <person name="Reznik G."/>
            <person name="Bhattacharyya A."/>
            <person name="Gardner W.L."/>
            <person name="Mikhailova N."/>
            <person name="Lapidus A."/>
            <person name="Larsen N."/>
            <person name="D'Souza M."/>
            <person name="Walunas T."/>
            <person name="Haselkorn R."/>
            <person name="Overbeek R."/>
            <person name="Kyrpides N."/>
        </authorList>
    </citation>
    <scope>NUCLEOTIDE SEQUENCE [LARGE SCALE GENOMIC DNA]</scope>
    <source>
        <strain evidence="2 3">ATCC 49256</strain>
    </source>
</reference>
<feature type="compositionally biased region" description="Low complexity" evidence="1">
    <location>
        <begin position="16"/>
        <end position="40"/>
    </location>
</feature>
<proteinExistence type="predicted"/>
<feature type="compositionally biased region" description="Basic and acidic residues" evidence="1">
    <location>
        <begin position="1"/>
        <end position="14"/>
    </location>
</feature>
<dbReference type="EMBL" id="AABF01000002">
    <property type="protein sequence ID" value="EAA25186.1"/>
    <property type="molecule type" value="Genomic_DNA"/>
</dbReference>
<sequence>MATLKNDKEKDKSAVTETTETTETTNNTEINVNTETSNTEAVTHNQITTEIKAEKKEDKTDKTYIYIGEELTKDGFILKHKGFYTSEQLKRIETGISDYDEIKENFIDLDEYSENR</sequence>
<protein>
    <submittedName>
        <fullName evidence="2">Uncharacterized protein</fullName>
    </submittedName>
</protein>
<feature type="region of interest" description="Disordered" evidence="1">
    <location>
        <begin position="1"/>
        <end position="42"/>
    </location>
</feature>
<gene>
    <name evidence="2" type="ORF">FNV2221</name>
</gene>
<name>Q7P8G9_FUSVC</name>
<dbReference type="Proteomes" id="UP000006454">
    <property type="component" value="Unassembled WGS sequence"/>
</dbReference>
<accession>Q7P8G9</accession>
<dbReference type="AlphaFoldDB" id="Q7P8G9"/>